<dbReference type="InterPro" id="IPR036388">
    <property type="entry name" value="WH-like_DNA-bd_sf"/>
</dbReference>
<evidence type="ECO:0000313" key="1">
    <source>
        <dbReference type="EMBL" id="GAG60197.1"/>
    </source>
</evidence>
<reference evidence="1" key="1">
    <citation type="journal article" date="2014" name="Front. Microbiol.">
        <title>High frequency of phylogenetically diverse reductive dehalogenase-homologous genes in deep subseafloor sedimentary metagenomes.</title>
        <authorList>
            <person name="Kawai M."/>
            <person name="Futagami T."/>
            <person name="Toyoda A."/>
            <person name="Takaki Y."/>
            <person name="Nishi S."/>
            <person name="Hori S."/>
            <person name="Arai W."/>
            <person name="Tsubouchi T."/>
            <person name="Morono Y."/>
            <person name="Uchiyama I."/>
            <person name="Ito T."/>
            <person name="Fujiyama A."/>
            <person name="Inagaki F."/>
            <person name="Takami H."/>
        </authorList>
    </citation>
    <scope>NUCLEOTIDE SEQUENCE</scope>
    <source>
        <strain evidence="1">Expedition CK06-06</strain>
    </source>
</reference>
<gene>
    <name evidence="1" type="ORF">S01H4_07245</name>
</gene>
<name>X0ZQ45_9ZZZZ</name>
<organism evidence="1">
    <name type="scientific">marine sediment metagenome</name>
    <dbReference type="NCBI Taxonomy" id="412755"/>
    <lineage>
        <taxon>unclassified sequences</taxon>
        <taxon>metagenomes</taxon>
        <taxon>ecological metagenomes</taxon>
    </lineage>
</organism>
<accession>X0ZQ45</accession>
<dbReference type="Pfam" id="PF13730">
    <property type="entry name" value="HTH_36"/>
    <property type="match status" value="1"/>
</dbReference>
<dbReference type="AlphaFoldDB" id="X0ZQ45"/>
<protein>
    <recommendedName>
        <fullName evidence="2">Helix-turn-helix domain-containing protein</fullName>
    </recommendedName>
</protein>
<evidence type="ECO:0008006" key="2">
    <source>
        <dbReference type="Google" id="ProtNLM"/>
    </source>
</evidence>
<dbReference type="SUPFAM" id="SSF46785">
    <property type="entry name" value="Winged helix' DNA-binding domain"/>
    <property type="match status" value="1"/>
</dbReference>
<dbReference type="EMBL" id="BART01002350">
    <property type="protein sequence ID" value="GAG60197.1"/>
    <property type="molecule type" value="Genomic_DNA"/>
</dbReference>
<dbReference type="Gene3D" id="1.10.10.10">
    <property type="entry name" value="Winged helix-like DNA-binding domain superfamily/Winged helix DNA-binding domain"/>
    <property type="match status" value="1"/>
</dbReference>
<proteinExistence type="predicted"/>
<sequence>MERFNKKIEIRDLRNGGWYWVDRAVINKFTPKVGAVGIAVYSFLASLADSSQGCFPSQKYIANSLGYSRATINRNLKVLEKCGLIRIDKRSRYHCVYKLLKVRCKAGETQMSSRRNSDVNQVNTNNNKLTRINNNTDIDSKNFLNFNPNTAKSFRPRNRQELLALDLAVALNDNKNLALYLFYSKKYPESFLRKVLGEVKEVPAEKIKKSKGALFNYLIKKYDKKTYKNFGD</sequence>
<comment type="caution">
    <text evidence="1">The sequence shown here is derived from an EMBL/GenBank/DDBJ whole genome shotgun (WGS) entry which is preliminary data.</text>
</comment>
<dbReference type="InterPro" id="IPR036390">
    <property type="entry name" value="WH_DNA-bd_sf"/>
</dbReference>